<comment type="cofactor">
    <cofactor evidence="3">
        <name>Zn(2+)</name>
        <dbReference type="ChEBI" id="CHEBI:29105"/>
    </cofactor>
</comment>
<evidence type="ECO:0000256" key="1">
    <source>
        <dbReference type="ARBA" id="ARBA00001941"/>
    </source>
</evidence>
<protein>
    <submittedName>
        <fullName evidence="10">Aminopeptidase</fullName>
    </submittedName>
</protein>
<dbReference type="RefSeq" id="WP_376847632.1">
    <property type="nucleotide sequence ID" value="NZ_JBHSFW010000025.1"/>
</dbReference>
<keyword evidence="11" id="KW-1185">Reference proteome</keyword>
<evidence type="ECO:0000313" key="10">
    <source>
        <dbReference type="EMBL" id="MFC4620519.1"/>
    </source>
</evidence>
<comment type="cofactor">
    <cofactor evidence="1">
        <name>Co(2+)</name>
        <dbReference type="ChEBI" id="CHEBI:48828"/>
    </cofactor>
</comment>
<dbReference type="InterPro" id="IPR000787">
    <property type="entry name" value="Peptidase_M29"/>
</dbReference>
<gene>
    <name evidence="10" type="ORF">ACFO4N_17650</name>
</gene>
<comment type="cofactor">
    <cofactor evidence="2">
        <name>Mg(2+)</name>
        <dbReference type="ChEBI" id="CHEBI:18420"/>
    </cofactor>
</comment>
<proteinExistence type="inferred from homology"/>
<dbReference type="EMBL" id="JBHSFW010000025">
    <property type="protein sequence ID" value="MFC4620519.1"/>
    <property type="molecule type" value="Genomic_DNA"/>
</dbReference>
<dbReference type="PANTHER" id="PTHR34448:SF3">
    <property type="entry name" value="AMINOPEPTIDASE AMPS"/>
    <property type="match status" value="1"/>
</dbReference>
<comment type="caution">
    <text evidence="10">The sequence shown here is derived from an EMBL/GenBank/DDBJ whole genome shotgun (WGS) entry which is preliminary data.</text>
</comment>
<organism evidence="10 11">
    <name type="scientific">Camelliibacillus cellulosilyticus</name>
    <dbReference type="NCBI Taxonomy" id="2174486"/>
    <lineage>
        <taxon>Bacteria</taxon>
        <taxon>Bacillati</taxon>
        <taxon>Bacillota</taxon>
        <taxon>Bacilli</taxon>
        <taxon>Bacillales</taxon>
        <taxon>Sporolactobacillaceae</taxon>
        <taxon>Camelliibacillus</taxon>
    </lineage>
</organism>
<keyword evidence="9" id="KW-0482">Metalloprotease</keyword>
<comment type="similarity">
    <text evidence="4">Belongs to the peptidase M29 family.</text>
</comment>
<accession>A0ABV9GQL1</accession>
<keyword evidence="7" id="KW-0479">Metal-binding</keyword>
<evidence type="ECO:0000256" key="3">
    <source>
        <dbReference type="ARBA" id="ARBA00001947"/>
    </source>
</evidence>
<keyword evidence="5 10" id="KW-0031">Aminopeptidase</keyword>
<dbReference type="PANTHER" id="PTHR34448">
    <property type="entry name" value="AMINOPEPTIDASE"/>
    <property type="match status" value="1"/>
</dbReference>
<dbReference type="InterPro" id="IPR052170">
    <property type="entry name" value="M29_Exopeptidase"/>
</dbReference>
<reference evidence="11" key="1">
    <citation type="journal article" date="2019" name="Int. J. Syst. Evol. Microbiol.">
        <title>The Global Catalogue of Microorganisms (GCM) 10K type strain sequencing project: providing services to taxonomists for standard genome sequencing and annotation.</title>
        <authorList>
            <consortium name="The Broad Institute Genomics Platform"/>
            <consortium name="The Broad Institute Genome Sequencing Center for Infectious Disease"/>
            <person name="Wu L."/>
            <person name="Ma J."/>
        </authorList>
    </citation>
    <scope>NUCLEOTIDE SEQUENCE [LARGE SCALE GENOMIC DNA]</scope>
    <source>
        <strain evidence="11">CGMCC 1.16306</strain>
    </source>
</reference>
<evidence type="ECO:0000256" key="5">
    <source>
        <dbReference type="ARBA" id="ARBA00022438"/>
    </source>
</evidence>
<evidence type="ECO:0000313" key="11">
    <source>
        <dbReference type="Proteomes" id="UP001596022"/>
    </source>
</evidence>
<dbReference type="Proteomes" id="UP001596022">
    <property type="component" value="Unassembled WGS sequence"/>
</dbReference>
<keyword evidence="8" id="KW-0378">Hydrolase</keyword>
<dbReference type="PRINTS" id="PR00919">
    <property type="entry name" value="THERMOPTASE"/>
</dbReference>
<evidence type="ECO:0000256" key="6">
    <source>
        <dbReference type="ARBA" id="ARBA00022670"/>
    </source>
</evidence>
<dbReference type="GO" id="GO:0004177">
    <property type="term" value="F:aminopeptidase activity"/>
    <property type="evidence" value="ECO:0007669"/>
    <property type="project" value="UniProtKB-KW"/>
</dbReference>
<dbReference type="Gene3D" id="3.40.1830.10">
    <property type="entry name" value="Thermophilic metalloprotease (M29)"/>
    <property type="match status" value="1"/>
</dbReference>
<evidence type="ECO:0000256" key="9">
    <source>
        <dbReference type="ARBA" id="ARBA00023049"/>
    </source>
</evidence>
<dbReference type="InterPro" id="IPR035097">
    <property type="entry name" value="M29_N-terminal"/>
</dbReference>
<name>A0ABV9GQL1_9BACL</name>
<evidence type="ECO:0000256" key="7">
    <source>
        <dbReference type="ARBA" id="ARBA00022723"/>
    </source>
</evidence>
<keyword evidence="6" id="KW-0645">Protease</keyword>
<evidence type="ECO:0000256" key="2">
    <source>
        <dbReference type="ARBA" id="ARBA00001946"/>
    </source>
</evidence>
<dbReference type="SUPFAM" id="SSF144052">
    <property type="entry name" value="Thermophilic metalloprotease-like"/>
    <property type="match status" value="1"/>
</dbReference>
<evidence type="ECO:0000256" key="8">
    <source>
        <dbReference type="ARBA" id="ARBA00022801"/>
    </source>
</evidence>
<sequence>MLTFEQKLENYAELAIKNGVNIQAGQDLVISAPIFAADFVRQLTKKAYQAGAKTVHHRWSDDDLSLIRFLHAPDESFEEFPEWEAKGLEALAKNGAAFLSIYTPNPDLLKDVDPGKIAKANKVAGQALKPYSEYMMADRVSWSLVSVPSEVWAKKLFPELEVADGIAKLWDTIFTMTRADQADPVAAWEAHKANLNEKAAYLNNKKYKKLHYKAPGTDLSIEFHKKHLWNSAAAVRDGVSFIKNIPTEEVYTLPLKTGVNGKVTATMPLNYSGNLIEELSLTFKDGRIVDYSAKSGLETLKHIIETDEGSHYLGEVALVPNDSPISQSGLLFYNTLFDENASCHIAIGEAYPTTLEGGESMSKEELEAHGVNDSLNHVDFMIGSGELDIEGELEDGTREPLMRNGLWVI</sequence>
<evidence type="ECO:0000256" key="4">
    <source>
        <dbReference type="ARBA" id="ARBA00008236"/>
    </source>
</evidence>
<dbReference type="Pfam" id="PF02073">
    <property type="entry name" value="Peptidase_M29"/>
    <property type="match status" value="1"/>
</dbReference>